<comment type="caution">
    <text evidence="1">The sequence shown here is derived from an EMBL/GenBank/DDBJ whole genome shotgun (WGS) entry which is preliminary data.</text>
</comment>
<reference evidence="1 2" key="1">
    <citation type="journal article" date="2019" name="Sci. Rep.">
        <title>Orb-weaving spider Araneus ventricosus genome elucidates the spidroin gene catalogue.</title>
        <authorList>
            <person name="Kono N."/>
            <person name="Nakamura H."/>
            <person name="Ohtoshi R."/>
            <person name="Moran D.A.P."/>
            <person name="Shinohara A."/>
            <person name="Yoshida Y."/>
            <person name="Fujiwara M."/>
            <person name="Mori M."/>
            <person name="Tomita M."/>
            <person name="Arakawa K."/>
        </authorList>
    </citation>
    <scope>NUCLEOTIDE SEQUENCE [LARGE SCALE GENOMIC DNA]</scope>
</reference>
<accession>A0A4Y2LH33</accession>
<dbReference type="Proteomes" id="UP000499080">
    <property type="component" value="Unassembled WGS sequence"/>
</dbReference>
<dbReference type="EMBL" id="BGPR01005838">
    <property type="protein sequence ID" value="GBN13864.1"/>
    <property type="molecule type" value="Genomic_DNA"/>
</dbReference>
<name>A0A4Y2LH33_ARAVE</name>
<keyword evidence="2" id="KW-1185">Reference proteome</keyword>
<protein>
    <submittedName>
        <fullName evidence="1">Uncharacterized protein</fullName>
    </submittedName>
</protein>
<evidence type="ECO:0000313" key="1">
    <source>
        <dbReference type="EMBL" id="GBN13864.1"/>
    </source>
</evidence>
<gene>
    <name evidence="1" type="ORF">AVEN_270086_1</name>
</gene>
<proteinExistence type="predicted"/>
<organism evidence="1 2">
    <name type="scientific">Araneus ventricosus</name>
    <name type="common">Orbweaver spider</name>
    <name type="synonym">Epeira ventricosa</name>
    <dbReference type="NCBI Taxonomy" id="182803"/>
    <lineage>
        <taxon>Eukaryota</taxon>
        <taxon>Metazoa</taxon>
        <taxon>Ecdysozoa</taxon>
        <taxon>Arthropoda</taxon>
        <taxon>Chelicerata</taxon>
        <taxon>Arachnida</taxon>
        <taxon>Araneae</taxon>
        <taxon>Araneomorphae</taxon>
        <taxon>Entelegynae</taxon>
        <taxon>Araneoidea</taxon>
        <taxon>Araneidae</taxon>
        <taxon>Araneus</taxon>
    </lineage>
</organism>
<dbReference type="AlphaFoldDB" id="A0A4Y2LH33"/>
<evidence type="ECO:0000313" key="2">
    <source>
        <dbReference type="Proteomes" id="UP000499080"/>
    </source>
</evidence>
<sequence>MTRTTPELVPSLSFHATPAGEYLATPWRTTGAMHGGSSVESVSSLEPSGPEAETLLLGHCGRLEWIKANNWKRNNSEIKRKH</sequence>